<dbReference type="AlphaFoldDB" id="A0A835HS32"/>
<evidence type="ECO:0000313" key="13">
    <source>
        <dbReference type="Proteomes" id="UP000631114"/>
    </source>
</evidence>
<comment type="subcellular location">
    <subcellularLocation>
        <location evidence="2">Membrane</location>
    </subcellularLocation>
</comment>
<dbReference type="GO" id="GO:0004497">
    <property type="term" value="F:monooxygenase activity"/>
    <property type="evidence" value="ECO:0007669"/>
    <property type="project" value="UniProtKB-KW"/>
</dbReference>
<keyword evidence="13" id="KW-1185">Reference proteome</keyword>
<dbReference type="InterPro" id="IPR001128">
    <property type="entry name" value="Cyt_P450"/>
</dbReference>
<keyword evidence="4 10" id="KW-0349">Heme</keyword>
<dbReference type="GO" id="GO:0016020">
    <property type="term" value="C:membrane"/>
    <property type="evidence" value="ECO:0007669"/>
    <property type="project" value="UniProtKB-SubCell"/>
</dbReference>
<evidence type="ECO:0000256" key="11">
    <source>
        <dbReference type="RuleBase" id="RU000461"/>
    </source>
</evidence>
<proteinExistence type="inferred from homology"/>
<dbReference type="PRINTS" id="PR00385">
    <property type="entry name" value="P450"/>
</dbReference>
<comment type="caution">
    <text evidence="12">The sequence shown here is derived from an EMBL/GenBank/DDBJ whole genome shotgun (WGS) entry which is preliminary data.</text>
</comment>
<dbReference type="InterPro" id="IPR002401">
    <property type="entry name" value="Cyt_P450_E_grp-I"/>
</dbReference>
<keyword evidence="5 10" id="KW-0479">Metal-binding</keyword>
<feature type="binding site" description="axial binding residue" evidence="10">
    <location>
        <position position="451"/>
    </location>
    <ligand>
        <name>heme</name>
        <dbReference type="ChEBI" id="CHEBI:30413"/>
    </ligand>
    <ligandPart>
        <name>Fe</name>
        <dbReference type="ChEBI" id="CHEBI:18248"/>
    </ligandPart>
</feature>
<dbReference type="PANTHER" id="PTHR47943:SF8">
    <property type="entry name" value="CYTOCHROME P450"/>
    <property type="match status" value="1"/>
</dbReference>
<dbReference type="PRINTS" id="PR00463">
    <property type="entry name" value="EP450I"/>
</dbReference>
<evidence type="ECO:0000256" key="3">
    <source>
        <dbReference type="ARBA" id="ARBA00010617"/>
    </source>
</evidence>
<evidence type="ECO:0000256" key="4">
    <source>
        <dbReference type="ARBA" id="ARBA00022617"/>
    </source>
</evidence>
<evidence type="ECO:0000256" key="2">
    <source>
        <dbReference type="ARBA" id="ARBA00004370"/>
    </source>
</evidence>
<comment type="cofactor">
    <cofactor evidence="1 10">
        <name>heme</name>
        <dbReference type="ChEBI" id="CHEBI:30413"/>
    </cofactor>
</comment>
<evidence type="ECO:0008006" key="14">
    <source>
        <dbReference type="Google" id="ProtNLM"/>
    </source>
</evidence>
<dbReference type="PANTHER" id="PTHR47943">
    <property type="entry name" value="CYTOCHROME P450 93A3-LIKE"/>
    <property type="match status" value="1"/>
</dbReference>
<dbReference type="Pfam" id="PF00067">
    <property type="entry name" value="p450"/>
    <property type="match status" value="1"/>
</dbReference>
<keyword evidence="9" id="KW-0472">Membrane</keyword>
<keyword evidence="6 11" id="KW-0560">Oxidoreductase</keyword>
<reference evidence="12 13" key="1">
    <citation type="submission" date="2020-10" db="EMBL/GenBank/DDBJ databases">
        <title>The Coptis chinensis genome and diversification of protoberbering-type alkaloids.</title>
        <authorList>
            <person name="Wang B."/>
            <person name="Shu S."/>
            <person name="Song C."/>
            <person name="Liu Y."/>
        </authorList>
    </citation>
    <scope>NUCLEOTIDE SEQUENCE [LARGE SCALE GENOMIC DNA]</scope>
    <source>
        <strain evidence="12">HL-2020</strain>
        <tissue evidence="12">Leaf</tissue>
    </source>
</reference>
<organism evidence="12 13">
    <name type="scientific">Coptis chinensis</name>
    <dbReference type="NCBI Taxonomy" id="261450"/>
    <lineage>
        <taxon>Eukaryota</taxon>
        <taxon>Viridiplantae</taxon>
        <taxon>Streptophyta</taxon>
        <taxon>Embryophyta</taxon>
        <taxon>Tracheophyta</taxon>
        <taxon>Spermatophyta</taxon>
        <taxon>Magnoliopsida</taxon>
        <taxon>Ranunculales</taxon>
        <taxon>Ranunculaceae</taxon>
        <taxon>Coptidoideae</taxon>
        <taxon>Coptis</taxon>
    </lineage>
</organism>
<comment type="similarity">
    <text evidence="3 11">Belongs to the cytochrome P450 family.</text>
</comment>
<evidence type="ECO:0000256" key="7">
    <source>
        <dbReference type="ARBA" id="ARBA00023004"/>
    </source>
</evidence>
<dbReference type="GO" id="GO:0016705">
    <property type="term" value="F:oxidoreductase activity, acting on paired donors, with incorporation or reduction of molecular oxygen"/>
    <property type="evidence" value="ECO:0007669"/>
    <property type="project" value="InterPro"/>
</dbReference>
<evidence type="ECO:0000256" key="1">
    <source>
        <dbReference type="ARBA" id="ARBA00001971"/>
    </source>
</evidence>
<accession>A0A835HS32</accession>
<dbReference type="GO" id="GO:0020037">
    <property type="term" value="F:heme binding"/>
    <property type="evidence" value="ECO:0007669"/>
    <property type="project" value="InterPro"/>
</dbReference>
<dbReference type="Gene3D" id="1.10.630.10">
    <property type="entry name" value="Cytochrome P450"/>
    <property type="match status" value="1"/>
</dbReference>
<dbReference type="EMBL" id="JADFTS010000006">
    <property type="protein sequence ID" value="KAF9603604.1"/>
    <property type="molecule type" value="Genomic_DNA"/>
</dbReference>
<evidence type="ECO:0000256" key="6">
    <source>
        <dbReference type="ARBA" id="ARBA00023002"/>
    </source>
</evidence>
<dbReference type="GO" id="GO:0005506">
    <property type="term" value="F:iron ion binding"/>
    <property type="evidence" value="ECO:0007669"/>
    <property type="project" value="InterPro"/>
</dbReference>
<evidence type="ECO:0000256" key="8">
    <source>
        <dbReference type="ARBA" id="ARBA00023033"/>
    </source>
</evidence>
<dbReference type="PROSITE" id="PS00086">
    <property type="entry name" value="CYTOCHROME_P450"/>
    <property type="match status" value="1"/>
</dbReference>
<dbReference type="FunFam" id="1.10.630.10:FF:000019">
    <property type="entry name" value="Cytochrome P450 family protein"/>
    <property type="match status" value="1"/>
</dbReference>
<dbReference type="GO" id="GO:0044550">
    <property type="term" value="P:secondary metabolite biosynthetic process"/>
    <property type="evidence" value="ECO:0007669"/>
    <property type="project" value="UniProtKB-ARBA"/>
</dbReference>
<keyword evidence="7 10" id="KW-0408">Iron</keyword>
<name>A0A835HS32_9MAGN</name>
<dbReference type="InterPro" id="IPR036396">
    <property type="entry name" value="Cyt_P450_sf"/>
</dbReference>
<gene>
    <name evidence="12" type="ORF">IFM89_037103</name>
</gene>
<protein>
    <recommendedName>
        <fullName evidence="14">Cytochrome P450</fullName>
    </recommendedName>
</protein>
<evidence type="ECO:0000256" key="5">
    <source>
        <dbReference type="ARBA" id="ARBA00022723"/>
    </source>
</evidence>
<evidence type="ECO:0000256" key="10">
    <source>
        <dbReference type="PIRSR" id="PIRSR602401-1"/>
    </source>
</evidence>
<keyword evidence="8 11" id="KW-0503">Monooxygenase</keyword>
<sequence>MDMAILFSTITFLIFTAILCRNFLFSKTKLGQMHLPPSPMRLPIIGHLHLLNNTPHSSFHNLCKLYGPLIHLRLGSEICIIASTPETAKECLITNGLTFASRPVNIVIDLLTYDSAGFGFAPYGTYWQFMKKIVTTELLGERTLTQLQRLRADEASELISILLNKANSGKVVNLSEEVAKVSNNIISRMMLGFRCSGEDEWGKGIRSVVREATEIIATFNLSDFIWFLRHIDVQGIKKRAMNIQFRFDTLLEKIIKEREQVRRKKVEKSSKDFLDMLLDLSEDESSKIKLTRANIKAFMFDFLTAATDTSGIVVEWAMSELVNNPALMEKAKEEIDSVVGKNRLVKESDIANLPYLQAIFKETLRLHPPIPIFERESTEDCKVAGYDIPAKSILFINNWSICRDPKTWKNPFKFQPERFMSQGPGNENASMVDVRGQHFNILPFGSGRRGCPGVALAVQVVPTVLALLIQGFDWSIPSNGNEVAPKVVDMSERPGLTVPKAKPLMLVPSIRLNPFPMSI</sequence>
<dbReference type="InterPro" id="IPR017972">
    <property type="entry name" value="Cyt_P450_CS"/>
</dbReference>
<dbReference type="Proteomes" id="UP000631114">
    <property type="component" value="Unassembled WGS sequence"/>
</dbReference>
<dbReference type="SUPFAM" id="SSF48264">
    <property type="entry name" value="Cytochrome P450"/>
    <property type="match status" value="1"/>
</dbReference>
<dbReference type="OrthoDB" id="1103324at2759"/>
<evidence type="ECO:0000256" key="9">
    <source>
        <dbReference type="ARBA" id="ARBA00023136"/>
    </source>
</evidence>
<evidence type="ECO:0000313" key="12">
    <source>
        <dbReference type="EMBL" id="KAF9603604.1"/>
    </source>
</evidence>